<dbReference type="GO" id="GO:0007156">
    <property type="term" value="P:homophilic cell adhesion via plasma membrane adhesion molecules"/>
    <property type="evidence" value="ECO:0007669"/>
    <property type="project" value="InterPro"/>
</dbReference>
<keyword evidence="4 8" id="KW-0106">Calcium</keyword>
<keyword evidence="13" id="KW-1185">Reference proteome</keyword>
<comment type="subcellular location">
    <subcellularLocation>
        <location evidence="1">Membrane</location>
        <topology evidence="1">Single-pass membrane protein</topology>
    </subcellularLocation>
</comment>
<comment type="caution">
    <text evidence="12">The sequence shown here is derived from an EMBL/GenBank/DDBJ whole genome shotgun (WGS) entry which is preliminary data.</text>
</comment>
<evidence type="ECO:0000256" key="5">
    <source>
        <dbReference type="ARBA" id="ARBA00022989"/>
    </source>
</evidence>
<feature type="region of interest" description="Disordered" evidence="9">
    <location>
        <begin position="293"/>
        <end position="313"/>
    </location>
</feature>
<dbReference type="InterPro" id="IPR020894">
    <property type="entry name" value="Cadherin_CS"/>
</dbReference>
<dbReference type="PANTHER" id="PTHR24028">
    <property type="entry name" value="CADHERIN-87A"/>
    <property type="match status" value="1"/>
</dbReference>
<evidence type="ECO:0000256" key="10">
    <source>
        <dbReference type="SAM" id="Phobius"/>
    </source>
</evidence>
<dbReference type="InterPro" id="IPR050174">
    <property type="entry name" value="Protocadherin/Cadherin-CA"/>
</dbReference>
<evidence type="ECO:0000256" key="6">
    <source>
        <dbReference type="ARBA" id="ARBA00023136"/>
    </source>
</evidence>
<keyword evidence="2 10" id="KW-0812">Transmembrane</keyword>
<dbReference type="Proteomes" id="UP000683360">
    <property type="component" value="Unassembled WGS sequence"/>
</dbReference>
<keyword evidence="6 10" id="KW-0472">Membrane</keyword>
<accession>A0A8S3PPT6</accession>
<dbReference type="Gene3D" id="2.60.40.60">
    <property type="entry name" value="Cadherins"/>
    <property type="match status" value="3"/>
</dbReference>
<organism evidence="12 13">
    <name type="scientific">Mytilus edulis</name>
    <name type="common">Blue mussel</name>
    <dbReference type="NCBI Taxonomy" id="6550"/>
    <lineage>
        <taxon>Eukaryota</taxon>
        <taxon>Metazoa</taxon>
        <taxon>Spiralia</taxon>
        <taxon>Lophotrochozoa</taxon>
        <taxon>Mollusca</taxon>
        <taxon>Bivalvia</taxon>
        <taxon>Autobranchia</taxon>
        <taxon>Pteriomorphia</taxon>
        <taxon>Mytilida</taxon>
        <taxon>Mytiloidea</taxon>
        <taxon>Mytilidae</taxon>
        <taxon>Mytilinae</taxon>
        <taxon>Mytilus</taxon>
    </lineage>
</organism>
<dbReference type="PANTHER" id="PTHR24028:SF328">
    <property type="entry name" value="CADHERIN-3"/>
    <property type="match status" value="1"/>
</dbReference>
<dbReference type="AlphaFoldDB" id="A0A8S3PPT6"/>
<evidence type="ECO:0000259" key="11">
    <source>
        <dbReference type="PROSITE" id="PS50268"/>
    </source>
</evidence>
<dbReference type="PROSITE" id="PS50268">
    <property type="entry name" value="CADHERIN_2"/>
    <property type="match status" value="2"/>
</dbReference>
<dbReference type="GO" id="GO:0005886">
    <property type="term" value="C:plasma membrane"/>
    <property type="evidence" value="ECO:0007669"/>
    <property type="project" value="InterPro"/>
</dbReference>
<name>A0A8S3PPT6_MYTED</name>
<dbReference type="InterPro" id="IPR015919">
    <property type="entry name" value="Cadherin-like_sf"/>
</dbReference>
<proteinExistence type="predicted"/>
<feature type="domain" description="Cadherin" evidence="11">
    <location>
        <begin position="91"/>
        <end position="206"/>
    </location>
</feature>
<evidence type="ECO:0000256" key="3">
    <source>
        <dbReference type="ARBA" id="ARBA00022737"/>
    </source>
</evidence>
<dbReference type="CDD" id="cd11304">
    <property type="entry name" value="Cadherin_repeat"/>
    <property type="match status" value="2"/>
</dbReference>
<gene>
    <name evidence="12" type="ORF">MEDL_851</name>
</gene>
<protein>
    <recommendedName>
        <fullName evidence="11">Cadherin domain-containing protein</fullName>
    </recommendedName>
</protein>
<dbReference type="InterPro" id="IPR002126">
    <property type="entry name" value="Cadherin-like_dom"/>
</dbReference>
<feature type="transmembrane region" description="Helical" evidence="10">
    <location>
        <begin position="213"/>
        <end position="234"/>
    </location>
</feature>
<reference evidence="12" key="1">
    <citation type="submission" date="2021-03" db="EMBL/GenBank/DDBJ databases">
        <authorList>
            <person name="Bekaert M."/>
        </authorList>
    </citation>
    <scope>NUCLEOTIDE SEQUENCE</scope>
</reference>
<evidence type="ECO:0000256" key="1">
    <source>
        <dbReference type="ARBA" id="ARBA00004167"/>
    </source>
</evidence>
<dbReference type="PROSITE" id="PS00232">
    <property type="entry name" value="CADHERIN_1"/>
    <property type="match status" value="1"/>
</dbReference>
<dbReference type="SUPFAM" id="SSF49313">
    <property type="entry name" value="Cadherin-like"/>
    <property type="match status" value="2"/>
</dbReference>
<evidence type="ECO:0000256" key="9">
    <source>
        <dbReference type="SAM" id="MobiDB-lite"/>
    </source>
</evidence>
<evidence type="ECO:0000313" key="13">
    <source>
        <dbReference type="Proteomes" id="UP000683360"/>
    </source>
</evidence>
<keyword evidence="3" id="KW-0677">Repeat</keyword>
<dbReference type="PRINTS" id="PR00205">
    <property type="entry name" value="CADHERIN"/>
</dbReference>
<dbReference type="EMBL" id="CAJPWZ010000075">
    <property type="protein sequence ID" value="CAG2185246.1"/>
    <property type="molecule type" value="Genomic_DNA"/>
</dbReference>
<dbReference type="GO" id="GO:0005509">
    <property type="term" value="F:calcium ion binding"/>
    <property type="evidence" value="ECO:0007669"/>
    <property type="project" value="UniProtKB-UniRule"/>
</dbReference>
<keyword evidence="7" id="KW-0325">Glycoprotein</keyword>
<sequence>MPLFHLTDVKAEYFKKQKINVFMYIWDVFTRFAIDASTGIIDYAVHYDIDNSAMPYLVYLTVICTDTTSKTGTSQVEITVTDVNDNAPSFSTASSLLTVNQYTSPGTTIGSAAPTDADSGVNAEFTCSGTSAVSAALTYYQIGSDCGVYLLSSPDGTLAYGTMYTMTITAVDKGSPALTSTSTVDILYKELTTTTVTTTTTANPYNFWDDDGAVAAFSMAIILATLLAVVFLYFCIRCCYTGLCCGPDPCDFCNWCNSRNCNCCQHRNPRRADEFDYYDKNFDSDYESLKNEELRRPRQLNSSSSRVHGLRDYPDFPNSQSAQLTPSNGKMVEPGRVVFTPSSLAKGSAVLRTPTKRSVEELETDSRIIYQITATDPDGDDFACYISSIAPTWGQFDVTYNTFISKWTVNTVSPSFDYANTTQFTVTIACDDSNTTPRTET</sequence>
<evidence type="ECO:0000256" key="7">
    <source>
        <dbReference type="ARBA" id="ARBA00023180"/>
    </source>
</evidence>
<evidence type="ECO:0000256" key="8">
    <source>
        <dbReference type="PROSITE-ProRule" id="PRU00043"/>
    </source>
</evidence>
<evidence type="ECO:0000256" key="4">
    <source>
        <dbReference type="ARBA" id="ARBA00022837"/>
    </source>
</evidence>
<evidence type="ECO:0000313" key="12">
    <source>
        <dbReference type="EMBL" id="CAG2185246.1"/>
    </source>
</evidence>
<keyword evidence="5 10" id="KW-1133">Transmembrane helix</keyword>
<evidence type="ECO:0000256" key="2">
    <source>
        <dbReference type="ARBA" id="ARBA00022692"/>
    </source>
</evidence>
<dbReference type="OrthoDB" id="6081939at2759"/>
<feature type="domain" description="Cadherin" evidence="11">
    <location>
        <begin position="32"/>
        <end position="90"/>
    </location>
</feature>